<keyword evidence="1 5" id="KW-0963">Cytoplasm</keyword>
<evidence type="ECO:0000256" key="4">
    <source>
        <dbReference type="ARBA" id="ARBA00023186"/>
    </source>
</evidence>
<dbReference type="EMBL" id="JBHPKH010000017">
    <property type="protein sequence ID" value="MFC1572462.1"/>
    <property type="molecule type" value="Genomic_DNA"/>
</dbReference>
<dbReference type="Gene3D" id="2.40.30.60">
    <property type="entry name" value="RimM"/>
    <property type="match status" value="1"/>
</dbReference>
<evidence type="ECO:0000256" key="5">
    <source>
        <dbReference type="HAMAP-Rule" id="MF_00014"/>
    </source>
</evidence>
<accession>A0ABV6YJE5</accession>
<evidence type="ECO:0000259" key="7">
    <source>
        <dbReference type="Pfam" id="PF24986"/>
    </source>
</evidence>
<evidence type="ECO:0000256" key="3">
    <source>
        <dbReference type="ARBA" id="ARBA00022552"/>
    </source>
</evidence>
<evidence type="ECO:0000256" key="2">
    <source>
        <dbReference type="ARBA" id="ARBA00022517"/>
    </source>
</evidence>
<protein>
    <recommendedName>
        <fullName evidence="5">Ribosome maturation factor RimM</fullName>
    </recommendedName>
</protein>
<dbReference type="PANTHER" id="PTHR33692:SF1">
    <property type="entry name" value="RIBOSOME MATURATION FACTOR RIMM"/>
    <property type="match status" value="1"/>
</dbReference>
<comment type="domain">
    <text evidence="5">The PRC barrel domain binds ribosomal protein uS19.</text>
</comment>
<comment type="subunit">
    <text evidence="5">Binds ribosomal protein uS19.</text>
</comment>
<evidence type="ECO:0000313" key="8">
    <source>
        <dbReference type="EMBL" id="MFC1572462.1"/>
    </source>
</evidence>
<evidence type="ECO:0000256" key="1">
    <source>
        <dbReference type="ARBA" id="ARBA00022490"/>
    </source>
</evidence>
<comment type="subcellular location">
    <subcellularLocation>
        <location evidence="5">Cytoplasm</location>
    </subcellularLocation>
</comment>
<dbReference type="Pfam" id="PF24986">
    <property type="entry name" value="PRC_RimM"/>
    <property type="match status" value="1"/>
</dbReference>
<comment type="function">
    <text evidence="5">An accessory protein needed during the final step in the assembly of 30S ribosomal subunit, possibly for assembly of the head region. Essential for efficient processing of 16S rRNA. May be needed both before and after RbfA during the maturation of 16S rRNA. It has affinity for free ribosomal 30S subunits but not for 70S ribosomes.</text>
</comment>
<keyword evidence="4 5" id="KW-0143">Chaperone</keyword>
<dbReference type="InterPro" id="IPR009000">
    <property type="entry name" value="Transl_B-barrel_sf"/>
</dbReference>
<feature type="domain" description="Ribosome maturation factor RimM PRC barrel" evidence="7">
    <location>
        <begin position="96"/>
        <end position="162"/>
    </location>
</feature>
<feature type="domain" description="RimM N-terminal" evidence="6">
    <location>
        <begin position="3"/>
        <end position="81"/>
    </location>
</feature>
<dbReference type="InterPro" id="IPR036976">
    <property type="entry name" value="RimM_N_sf"/>
</dbReference>
<comment type="caution">
    <text evidence="8">The sequence shown here is derived from an EMBL/GenBank/DDBJ whole genome shotgun (WGS) entry which is preliminary data.</text>
</comment>
<dbReference type="SUPFAM" id="SSF50346">
    <property type="entry name" value="PRC-barrel domain"/>
    <property type="match status" value="1"/>
</dbReference>
<dbReference type="PANTHER" id="PTHR33692">
    <property type="entry name" value="RIBOSOME MATURATION FACTOR RIMM"/>
    <property type="match status" value="1"/>
</dbReference>
<keyword evidence="2 5" id="KW-0690">Ribosome biogenesis</keyword>
<dbReference type="HAMAP" id="MF_00014">
    <property type="entry name" value="Ribosome_mat_RimM"/>
    <property type="match status" value="1"/>
</dbReference>
<dbReference type="Proteomes" id="UP001593833">
    <property type="component" value="Unassembled WGS sequence"/>
</dbReference>
<dbReference type="InterPro" id="IPR002676">
    <property type="entry name" value="RimM_N"/>
</dbReference>
<organism evidence="8 9">
    <name type="scientific">Eiseniibacteriota bacterium</name>
    <dbReference type="NCBI Taxonomy" id="2212470"/>
    <lineage>
        <taxon>Bacteria</taxon>
        <taxon>Candidatus Eiseniibacteriota</taxon>
    </lineage>
</organism>
<sequence>MDVGKIGKPFGLKGEAVIHYYADDPDRFRPGKDVFAVSADGHRKLTVATARRVSKKYVVRFDGFERIEDIKPWVNRTLQVRACDLPQLAGDAAYHFELIGLRVHAADGLFLGVLEEVIETPGNDVYCVRAEGRELLIPAIRDAIDKVDVEAGTMVLKDMEGLIDP</sequence>
<reference evidence="8 9" key="1">
    <citation type="submission" date="2024-09" db="EMBL/GenBank/DDBJ databases">
        <authorList>
            <person name="D'Angelo T."/>
        </authorList>
    </citation>
    <scope>NUCLEOTIDE SEQUENCE [LARGE SCALE GENOMIC DNA]</scope>
    <source>
        <strain evidence="8">SAG AM-320-E07</strain>
    </source>
</reference>
<evidence type="ECO:0000259" key="6">
    <source>
        <dbReference type="Pfam" id="PF01782"/>
    </source>
</evidence>
<dbReference type="InterPro" id="IPR056792">
    <property type="entry name" value="PRC_RimM"/>
</dbReference>
<dbReference type="Pfam" id="PF01782">
    <property type="entry name" value="RimM"/>
    <property type="match status" value="1"/>
</dbReference>
<dbReference type="NCBIfam" id="TIGR02273">
    <property type="entry name" value="16S_RimM"/>
    <property type="match status" value="1"/>
</dbReference>
<keyword evidence="3 5" id="KW-0698">rRNA processing</keyword>
<proteinExistence type="inferred from homology"/>
<evidence type="ECO:0000313" key="9">
    <source>
        <dbReference type="Proteomes" id="UP001593833"/>
    </source>
</evidence>
<comment type="similarity">
    <text evidence="5">Belongs to the RimM family.</text>
</comment>
<dbReference type="InterPro" id="IPR011033">
    <property type="entry name" value="PRC_barrel-like_sf"/>
</dbReference>
<dbReference type="Gene3D" id="2.30.30.240">
    <property type="entry name" value="PRC-barrel domain"/>
    <property type="match status" value="1"/>
</dbReference>
<gene>
    <name evidence="5 8" type="primary">rimM</name>
    <name evidence="8" type="ORF">ACFL6M_02575</name>
</gene>
<name>A0ABV6YJE5_UNCEI</name>
<keyword evidence="9" id="KW-1185">Reference proteome</keyword>
<dbReference type="InterPro" id="IPR011961">
    <property type="entry name" value="RimM"/>
</dbReference>
<dbReference type="SUPFAM" id="SSF50447">
    <property type="entry name" value="Translation proteins"/>
    <property type="match status" value="1"/>
</dbReference>